<accession>A0A9P4K0U1</accession>
<dbReference type="SUPFAM" id="SSF50129">
    <property type="entry name" value="GroES-like"/>
    <property type="match status" value="1"/>
</dbReference>
<evidence type="ECO:0000313" key="2">
    <source>
        <dbReference type="Proteomes" id="UP000800093"/>
    </source>
</evidence>
<dbReference type="InterPro" id="IPR036291">
    <property type="entry name" value="NAD(P)-bd_dom_sf"/>
</dbReference>
<dbReference type="Proteomes" id="UP000800093">
    <property type="component" value="Unassembled WGS sequence"/>
</dbReference>
<sequence>MGINCQDFVRALEMIDSEILGGKYSCYILRAGAKTSFARIQRAVACAENIFQTYLIYKAAIVVKPPENISSVEASGLPVTLIKTYYSLPRFMQLRKGEMVLIYLGTGVMGHAVIQPA</sequence>
<gene>
    <name evidence="1" type="ORF">CC78DRAFT_479763</name>
</gene>
<dbReference type="Gene3D" id="3.40.50.720">
    <property type="entry name" value="NAD(P)-binding Rossmann-like Domain"/>
    <property type="match status" value="1"/>
</dbReference>
<comment type="caution">
    <text evidence="1">The sequence shown here is derived from an EMBL/GenBank/DDBJ whole genome shotgun (WGS) entry which is preliminary data.</text>
</comment>
<dbReference type="InterPro" id="IPR011032">
    <property type="entry name" value="GroES-like_sf"/>
</dbReference>
<dbReference type="SUPFAM" id="SSF51735">
    <property type="entry name" value="NAD(P)-binding Rossmann-fold domains"/>
    <property type="match status" value="1"/>
</dbReference>
<proteinExistence type="predicted"/>
<organism evidence="1 2">
    <name type="scientific">Lojkania enalia</name>
    <dbReference type="NCBI Taxonomy" id="147567"/>
    <lineage>
        <taxon>Eukaryota</taxon>
        <taxon>Fungi</taxon>
        <taxon>Dikarya</taxon>
        <taxon>Ascomycota</taxon>
        <taxon>Pezizomycotina</taxon>
        <taxon>Dothideomycetes</taxon>
        <taxon>Pleosporomycetidae</taxon>
        <taxon>Pleosporales</taxon>
        <taxon>Pleosporales incertae sedis</taxon>
        <taxon>Lojkania</taxon>
    </lineage>
</organism>
<name>A0A9P4K0U1_9PLEO</name>
<dbReference type="Gene3D" id="3.90.180.10">
    <property type="entry name" value="Medium-chain alcohol dehydrogenases, catalytic domain"/>
    <property type="match status" value="1"/>
</dbReference>
<keyword evidence="2" id="KW-1185">Reference proteome</keyword>
<dbReference type="EMBL" id="ML986784">
    <property type="protein sequence ID" value="KAF2258100.1"/>
    <property type="molecule type" value="Genomic_DNA"/>
</dbReference>
<evidence type="ECO:0000313" key="1">
    <source>
        <dbReference type="EMBL" id="KAF2258100.1"/>
    </source>
</evidence>
<protein>
    <submittedName>
        <fullName evidence="1">Uncharacterized protein</fullName>
    </submittedName>
</protein>
<dbReference type="AlphaFoldDB" id="A0A9P4K0U1"/>
<reference evidence="2" key="1">
    <citation type="journal article" date="2020" name="Stud. Mycol.">
        <title>101 Dothideomycetes genomes: A test case for predicting lifestyles and emergence of pathogens.</title>
        <authorList>
            <person name="Haridas S."/>
            <person name="Albert R."/>
            <person name="Binder M."/>
            <person name="Bloem J."/>
            <person name="LaButti K."/>
            <person name="Salamov A."/>
            <person name="Andreopoulos B."/>
            <person name="Baker S."/>
            <person name="Barry K."/>
            <person name="Bills G."/>
            <person name="Bluhm B."/>
            <person name="Cannon C."/>
            <person name="Castanera R."/>
            <person name="Culley D."/>
            <person name="Daum C."/>
            <person name="Ezra D."/>
            <person name="Gonzalez J."/>
            <person name="Henrissat B."/>
            <person name="Kuo A."/>
            <person name="Liang C."/>
            <person name="Lipzen A."/>
            <person name="Lutzoni F."/>
            <person name="Magnuson J."/>
            <person name="Mondo S."/>
            <person name="Nolan M."/>
            <person name="Ohm R."/>
            <person name="Pangilinan J."/>
            <person name="Park H.-J."/>
            <person name="Ramirez L."/>
            <person name="Alfaro M."/>
            <person name="Sun H."/>
            <person name="Tritt A."/>
            <person name="Yoshinaga Y."/>
            <person name="Zwiers L.-H."/>
            <person name="Turgeon B."/>
            <person name="Goodwin S."/>
            <person name="Spatafora J."/>
            <person name="Crous P."/>
            <person name="Grigoriev I."/>
        </authorList>
    </citation>
    <scope>NUCLEOTIDE SEQUENCE [LARGE SCALE GENOMIC DNA]</scope>
    <source>
        <strain evidence="2">CBS 304.66</strain>
    </source>
</reference>